<keyword evidence="5 16" id="KW-0028">Amino-acid biosynthesis</keyword>
<dbReference type="GO" id="GO:0005524">
    <property type="term" value="F:ATP binding"/>
    <property type="evidence" value="ECO:0007669"/>
    <property type="project" value="UniProtKB-UniRule"/>
</dbReference>
<evidence type="ECO:0000313" key="19">
    <source>
        <dbReference type="EnsemblMetazoa" id="ACHR004031-PA"/>
    </source>
</evidence>
<dbReference type="AlphaFoldDB" id="A0A182JZU9"/>
<dbReference type="NCBIfam" id="TIGR01027">
    <property type="entry name" value="proB"/>
    <property type="match status" value="1"/>
</dbReference>
<dbReference type="CDD" id="cd07079">
    <property type="entry name" value="ALDH_F18-19_ProA-GPR"/>
    <property type="match status" value="1"/>
</dbReference>
<dbReference type="InterPro" id="IPR016161">
    <property type="entry name" value="Ald_DH/histidinol_DH"/>
</dbReference>
<dbReference type="EC" id="1.2.1.41" evidence="16"/>
<dbReference type="Gene3D" id="3.40.309.10">
    <property type="entry name" value="Aldehyde Dehydrogenase, Chain A, domain 2"/>
    <property type="match status" value="1"/>
</dbReference>
<dbReference type="HAMAP" id="MF_00412">
    <property type="entry name" value="ProA"/>
    <property type="match status" value="1"/>
</dbReference>
<proteinExistence type="inferred from homology"/>
<keyword evidence="7 16" id="KW-0808">Transferase</keyword>
<protein>
    <recommendedName>
        <fullName evidence="16">Delta-1-pyrroline-5-carboxylate synthase</fullName>
    </recommendedName>
    <domain>
        <recommendedName>
            <fullName evidence="16">Glutamate 5-kinase</fullName>
            <shortName evidence="16">GK</shortName>
            <ecNumber evidence="16">2.7.2.11</ecNumber>
        </recommendedName>
        <alternativeName>
            <fullName evidence="16">Gamma-glutamyl kinase</fullName>
        </alternativeName>
    </domain>
    <domain>
        <recommendedName>
            <fullName evidence="16">Gamma-glutamyl phosphate reductase</fullName>
            <shortName evidence="16">GPR</shortName>
            <ecNumber evidence="16">1.2.1.41</ecNumber>
        </recommendedName>
        <alternativeName>
            <fullName evidence="16">Glutamate-5-semialdehyde dehydrogenase</fullName>
        </alternativeName>
        <alternativeName>
            <fullName evidence="16">Glutamyl-gamma-semialdehyde dehydrogenase</fullName>
        </alternativeName>
    </domain>
</protein>
<dbReference type="InterPro" id="IPR016162">
    <property type="entry name" value="Ald_DH_N"/>
</dbReference>
<evidence type="ECO:0000256" key="7">
    <source>
        <dbReference type="ARBA" id="ARBA00022679"/>
    </source>
</evidence>
<evidence type="ECO:0000256" key="13">
    <source>
        <dbReference type="ARBA" id="ARBA00023268"/>
    </source>
</evidence>
<dbReference type="InterPro" id="IPR001057">
    <property type="entry name" value="Glu/AcGlu_kinase"/>
</dbReference>
<evidence type="ECO:0000256" key="3">
    <source>
        <dbReference type="ARBA" id="ARBA00006300"/>
    </source>
</evidence>
<dbReference type="GO" id="GO:0004350">
    <property type="term" value="F:glutamate-5-semialdehyde dehydrogenase activity"/>
    <property type="evidence" value="ECO:0007669"/>
    <property type="project" value="UniProtKB-UniRule"/>
</dbReference>
<dbReference type="FunFam" id="3.40.1160.10:FF:000032">
    <property type="entry name" value="Delta-1-pyrroline-5-carboxylate synthase"/>
    <property type="match status" value="1"/>
</dbReference>
<keyword evidence="20" id="KW-1185">Reference proteome</keyword>
<dbReference type="InterPro" id="IPR000965">
    <property type="entry name" value="GPR_dom"/>
</dbReference>
<dbReference type="InterPro" id="IPR001048">
    <property type="entry name" value="Asp/Glu/Uridylate_kinase"/>
</dbReference>
<dbReference type="Gene3D" id="3.40.605.10">
    <property type="entry name" value="Aldehyde Dehydrogenase, Chain A, domain 1"/>
    <property type="match status" value="1"/>
</dbReference>
<comment type="similarity">
    <text evidence="3 16">In the C-terminal section; belongs to the gamma-glutamyl phosphate reductase family.</text>
</comment>
<dbReference type="NCBIfam" id="TIGR01092">
    <property type="entry name" value="P5CS"/>
    <property type="match status" value="1"/>
</dbReference>
<dbReference type="PROSITE" id="PS00902">
    <property type="entry name" value="GLUTAMATE_5_KINASE"/>
    <property type="match status" value="1"/>
</dbReference>
<evidence type="ECO:0000256" key="8">
    <source>
        <dbReference type="ARBA" id="ARBA00022741"/>
    </source>
</evidence>
<comment type="pathway">
    <text evidence="2 16">Amino-acid biosynthesis; L-proline biosynthesis; L-glutamate 5-semialdehyde from L-glutamate: step 1/2.</text>
</comment>
<comment type="pathway">
    <text evidence="1 16">Amino-acid biosynthesis; L-proline biosynthesis; L-glutamate 5-semialdehyde from L-glutamate: step 2/2.</text>
</comment>
<dbReference type="InterPro" id="IPR015590">
    <property type="entry name" value="Aldehyde_DH_dom"/>
</dbReference>
<organism evidence="19 20">
    <name type="scientific">Anopheles christyi</name>
    <dbReference type="NCBI Taxonomy" id="43041"/>
    <lineage>
        <taxon>Eukaryota</taxon>
        <taxon>Metazoa</taxon>
        <taxon>Ecdysozoa</taxon>
        <taxon>Arthropoda</taxon>
        <taxon>Hexapoda</taxon>
        <taxon>Insecta</taxon>
        <taxon>Pterygota</taxon>
        <taxon>Neoptera</taxon>
        <taxon>Endopterygota</taxon>
        <taxon>Diptera</taxon>
        <taxon>Nematocera</taxon>
        <taxon>Culicoidea</taxon>
        <taxon>Culicidae</taxon>
        <taxon>Anophelinae</taxon>
        <taxon>Anopheles</taxon>
    </lineage>
</organism>
<dbReference type="InterPro" id="IPR041744">
    <property type="entry name" value="G5K_ProBA"/>
</dbReference>
<keyword evidence="11 16" id="KW-0521">NADP</keyword>
<dbReference type="HAMAP" id="MF_00456">
    <property type="entry name" value="ProB"/>
    <property type="match status" value="1"/>
</dbReference>
<dbReference type="InterPro" id="IPR016163">
    <property type="entry name" value="Ald_DH_C"/>
</dbReference>
<evidence type="ECO:0000256" key="15">
    <source>
        <dbReference type="ARBA" id="ARBA00049141"/>
    </source>
</evidence>
<dbReference type="Proteomes" id="UP000075881">
    <property type="component" value="Unassembled WGS sequence"/>
</dbReference>
<dbReference type="PANTHER" id="PTHR11063">
    <property type="entry name" value="GLUTAMATE SEMIALDEHYDE DEHYDROGENASE"/>
    <property type="match status" value="1"/>
</dbReference>
<evidence type="ECO:0000313" key="20">
    <source>
        <dbReference type="Proteomes" id="UP000075881"/>
    </source>
</evidence>
<keyword evidence="13" id="KW-0511">Multifunctional enzyme</keyword>
<dbReference type="PRINTS" id="PR00474">
    <property type="entry name" value="GLU5KINASE"/>
</dbReference>
<dbReference type="InterPro" id="IPR005766">
    <property type="entry name" value="P5_carboxy_syn"/>
</dbReference>
<sequence>LPFPFSLNQAKKAKNVNRTLHGLHERKQATFNERNQLKYARRLVVKLGSAVITREDEHGLALGRLASIVEQVAEYHVEGRECIMVTSGAVAFGKQRLTQELIMSLSMRETLSPTDHTRQDAGALVEPRAAAAVGQSGLMSLYDAMFAQYGIKIAQVLVTEPDFYNDETRKNLFSTLSELIHLNIVPIINTNDAVVPPMFIVDQEVSATGKKRGIRIKDNDSLAALLAAEIHADLLILMSDVDGIYNKPPWEDGARLMHTYAAGDKNLIKFGEKSKVGTGGMNSKVMAATWALDRGVSVVICNGMQDKAIKNILTGRKVGTFFTESTAEKATPVEQIAENARNGSRVLQNLSANERAQAVNTLADLLVSRQSQILEANEKDLDEAKKSGLAKPLLSRLSLNPSKLESLAKGLKQIADDSHRNVGRVVKRTKLADGLELKQVTVPIGVLLVIFESRPDSLPQVAALAMASGNGLLLKGGKEAAHSNRALMELVKESLAPTGASNAISLVSTRDEISDLLSMDEHIDLIIPRGSSELVRSIQEKARHIPVMGHAEGICHVYVDREADLDKALKIIRDSKCDYPAACNAMETLLIHEDLLQNSSFFTDVCNMLKREGVKINSGPKLNQLLTFGPPQAKSLKFEYGALECSIEVVKNLEEAIDHVHTYGSGHTDVIVTENPSSATYFQSNVDSACVFHNASSRFADGFRFGLGAEVGISTARIHARGPVGVEGLLTTKWILSGVDHTASEFTDGSRAWLHQSLPTDQ</sequence>
<comment type="catalytic activity">
    <reaction evidence="14 16">
        <text>L-glutamate 5-semialdehyde + phosphate + NADP(+) = L-glutamyl 5-phosphate + NADPH + H(+)</text>
        <dbReference type="Rhea" id="RHEA:19541"/>
        <dbReference type="ChEBI" id="CHEBI:15378"/>
        <dbReference type="ChEBI" id="CHEBI:43474"/>
        <dbReference type="ChEBI" id="CHEBI:57783"/>
        <dbReference type="ChEBI" id="CHEBI:58066"/>
        <dbReference type="ChEBI" id="CHEBI:58274"/>
        <dbReference type="ChEBI" id="CHEBI:58349"/>
        <dbReference type="EC" id="1.2.1.41"/>
    </reaction>
</comment>
<keyword evidence="8 16" id="KW-0547">Nucleotide-binding</keyword>
<dbReference type="UniPathway" id="UPA00098">
    <property type="reaction ID" value="UER00359"/>
</dbReference>
<dbReference type="GO" id="GO:0055129">
    <property type="term" value="P:L-proline biosynthetic process"/>
    <property type="evidence" value="ECO:0007669"/>
    <property type="project" value="UniProtKB-UniRule"/>
</dbReference>
<dbReference type="InterPro" id="IPR005715">
    <property type="entry name" value="Glu_5kinase/COase_Synthase"/>
</dbReference>
<keyword evidence="6 16" id="KW-0641">Proline biosynthesis</keyword>
<feature type="domain" description="Aldehyde dehydrogenase" evidence="17">
    <location>
        <begin position="323"/>
        <end position="598"/>
    </location>
</feature>
<reference evidence="20" key="1">
    <citation type="submission" date="2013-03" db="EMBL/GenBank/DDBJ databases">
        <title>The Genome Sequence of Anopheles christyi ACHKN1017.</title>
        <authorList>
            <consortium name="The Broad Institute Genomics Platform"/>
            <person name="Neafsey D.E."/>
            <person name="Besansky N."/>
            <person name="Walker B."/>
            <person name="Young S.K."/>
            <person name="Zeng Q."/>
            <person name="Gargeya S."/>
            <person name="Fitzgerald M."/>
            <person name="Haas B."/>
            <person name="Abouelleil A."/>
            <person name="Allen A.W."/>
            <person name="Alvarado L."/>
            <person name="Arachchi H.M."/>
            <person name="Berlin A.M."/>
            <person name="Chapman S.B."/>
            <person name="Gainer-Dewar J."/>
            <person name="Goldberg J."/>
            <person name="Griggs A."/>
            <person name="Gujja S."/>
            <person name="Hansen M."/>
            <person name="Howarth C."/>
            <person name="Imamovic A."/>
            <person name="Ireland A."/>
            <person name="Larimer J."/>
            <person name="McCowan C."/>
            <person name="Murphy C."/>
            <person name="Pearson M."/>
            <person name="Poon T.W."/>
            <person name="Priest M."/>
            <person name="Roberts A."/>
            <person name="Saif S."/>
            <person name="Shea T."/>
            <person name="Sisk P."/>
            <person name="Sykes S."/>
            <person name="Wortman J."/>
            <person name="Nusbaum C."/>
            <person name="Birren B."/>
        </authorList>
    </citation>
    <scope>NUCLEOTIDE SEQUENCE [LARGE SCALE GENOMIC DNA]</scope>
    <source>
        <strain evidence="20">ACHKN1017</strain>
    </source>
</reference>
<evidence type="ECO:0000256" key="10">
    <source>
        <dbReference type="ARBA" id="ARBA00022840"/>
    </source>
</evidence>
<evidence type="ECO:0000256" key="4">
    <source>
        <dbReference type="ARBA" id="ARBA00009302"/>
    </source>
</evidence>
<dbReference type="SUPFAM" id="SSF53720">
    <property type="entry name" value="ALDH-like"/>
    <property type="match status" value="1"/>
</dbReference>
<evidence type="ECO:0000256" key="16">
    <source>
        <dbReference type="PIRNR" id="PIRNR036429"/>
    </source>
</evidence>
<dbReference type="STRING" id="43041.A0A182JZU9"/>
<evidence type="ECO:0000256" key="2">
    <source>
        <dbReference type="ARBA" id="ARBA00005185"/>
    </source>
</evidence>
<dbReference type="FunFam" id="3.40.309.10:FF:000011">
    <property type="entry name" value="Delta-1-pyrroline-5-carboxylate synthase"/>
    <property type="match status" value="1"/>
</dbReference>
<comment type="similarity">
    <text evidence="4 16">In the N-terminal section; belongs to the glutamate 5-kinase family.</text>
</comment>
<dbReference type="Gene3D" id="3.40.1160.10">
    <property type="entry name" value="Acetylglutamate kinase-like"/>
    <property type="match status" value="2"/>
</dbReference>
<dbReference type="PANTHER" id="PTHR11063:SF8">
    <property type="entry name" value="DELTA-1-PYRROLINE-5-CARBOXYLATE SYNTHASE"/>
    <property type="match status" value="1"/>
</dbReference>
<evidence type="ECO:0000256" key="6">
    <source>
        <dbReference type="ARBA" id="ARBA00022650"/>
    </source>
</evidence>
<keyword evidence="10 16" id="KW-0067">ATP-binding</keyword>
<evidence type="ECO:0000256" key="12">
    <source>
        <dbReference type="ARBA" id="ARBA00023002"/>
    </source>
</evidence>
<dbReference type="SUPFAM" id="SSF53633">
    <property type="entry name" value="Carbamate kinase-like"/>
    <property type="match status" value="1"/>
</dbReference>
<dbReference type="InterPro" id="IPR036393">
    <property type="entry name" value="AceGlu_kinase-like_sf"/>
</dbReference>
<reference evidence="19" key="2">
    <citation type="submission" date="2020-05" db="UniProtKB">
        <authorList>
            <consortium name="EnsemblMetazoa"/>
        </authorList>
    </citation>
    <scope>IDENTIFICATION</scope>
    <source>
        <strain evidence="19">ACHKN1017</strain>
    </source>
</reference>
<dbReference type="CDD" id="cd04256">
    <property type="entry name" value="AAK_P5CS_ProBA"/>
    <property type="match status" value="1"/>
</dbReference>
<evidence type="ECO:0000256" key="5">
    <source>
        <dbReference type="ARBA" id="ARBA00022605"/>
    </source>
</evidence>
<dbReference type="VEuPathDB" id="VectorBase:ACHR004031"/>
<keyword evidence="12 16" id="KW-0560">Oxidoreductase</keyword>
<name>A0A182JZU9_9DIPT</name>
<dbReference type="InterPro" id="IPR019797">
    <property type="entry name" value="Glutamate_5-kinase_CS"/>
</dbReference>
<dbReference type="EnsemblMetazoa" id="ACHR004031-RA">
    <property type="protein sequence ID" value="ACHR004031-PA"/>
    <property type="gene ID" value="ACHR004031"/>
</dbReference>
<evidence type="ECO:0000256" key="9">
    <source>
        <dbReference type="ARBA" id="ARBA00022777"/>
    </source>
</evidence>
<dbReference type="NCBIfam" id="NF001221">
    <property type="entry name" value="PRK00197.1"/>
    <property type="match status" value="1"/>
</dbReference>
<comment type="catalytic activity">
    <reaction evidence="15 16">
        <text>L-glutamate + ATP = L-glutamyl 5-phosphate + ADP</text>
        <dbReference type="Rhea" id="RHEA:14877"/>
        <dbReference type="ChEBI" id="CHEBI:29985"/>
        <dbReference type="ChEBI" id="CHEBI:30616"/>
        <dbReference type="ChEBI" id="CHEBI:58274"/>
        <dbReference type="ChEBI" id="CHEBI:456216"/>
        <dbReference type="EC" id="2.7.2.11"/>
    </reaction>
</comment>
<dbReference type="EC" id="2.7.2.11" evidence="16"/>
<evidence type="ECO:0000259" key="17">
    <source>
        <dbReference type="Pfam" id="PF00171"/>
    </source>
</evidence>
<evidence type="ECO:0000256" key="14">
    <source>
        <dbReference type="ARBA" id="ARBA00049024"/>
    </source>
</evidence>
<evidence type="ECO:0000256" key="1">
    <source>
        <dbReference type="ARBA" id="ARBA00004985"/>
    </source>
</evidence>
<dbReference type="Pfam" id="PF00171">
    <property type="entry name" value="Aldedh"/>
    <property type="match status" value="1"/>
</dbReference>
<evidence type="ECO:0000259" key="18">
    <source>
        <dbReference type="Pfam" id="PF00696"/>
    </source>
</evidence>
<dbReference type="GO" id="GO:0004349">
    <property type="term" value="F:glutamate 5-kinase activity"/>
    <property type="evidence" value="ECO:0007669"/>
    <property type="project" value="UniProtKB-UniRule"/>
</dbReference>
<dbReference type="Pfam" id="PF00696">
    <property type="entry name" value="AA_kinase"/>
    <property type="match status" value="1"/>
</dbReference>
<keyword evidence="9 16" id="KW-0418">Kinase</keyword>
<dbReference type="GO" id="GO:0005739">
    <property type="term" value="C:mitochondrion"/>
    <property type="evidence" value="ECO:0007669"/>
    <property type="project" value="UniProtKB-UniRule"/>
</dbReference>
<feature type="domain" description="Aspartate/glutamate/uridylate kinase" evidence="18">
    <location>
        <begin position="42"/>
        <end position="302"/>
    </location>
</feature>
<evidence type="ECO:0000256" key="11">
    <source>
        <dbReference type="ARBA" id="ARBA00022857"/>
    </source>
</evidence>
<accession>A0A182JZU9</accession>
<dbReference type="NCBIfam" id="TIGR00407">
    <property type="entry name" value="proA"/>
    <property type="match status" value="1"/>
</dbReference>
<dbReference type="PIRSF" id="PIRSF036429">
    <property type="entry name" value="P5C_syn"/>
    <property type="match status" value="1"/>
</dbReference>